<protein>
    <recommendedName>
        <fullName evidence="4">NAD(P)-binding protein</fullName>
    </recommendedName>
</protein>
<dbReference type="PANTHER" id="PTHR47534">
    <property type="entry name" value="YALI0E05731P"/>
    <property type="match status" value="1"/>
</dbReference>
<dbReference type="InterPro" id="IPR052228">
    <property type="entry name" value="Sec_Metab_Biosynth_Oxidored"/>
</dbReference>
<evidence type="ECO:0000256" key="1">
    <source>
        <dbReference type="ARBA" id="ARBA00023002"/>
    </source>
</evidence>
<dbReference type="Gene3D" id="3.40.50.720">
    <property type="entry name" value="NAD(P)-binding Rossmann-like Domain"/>
    <property type="match status" value="1"/>
</dbReference>
<dbReference type="InterPro" id="IPR002347">
    <property type="entry name" value="SDR_fam"/>
</dbReference>
<proteinExistence type="predicted"/>
<dbReference type="AlphaFoldDB" id="A0A2J6R124"/>
<dbReference type="Pfam" id="PF00106">
    <property type="entry name" value="adh_short"/>
    <property type="match status" value="1"/>
</dbReference>
<dbReference type="PANTHER" id="PTHR47534:SF3">
    <property type="entry name" value="ALCOHOL DEHYDROGENASE-LIKE C-TERMINAL DOMAIN-CONTAINING PROTEIN"/>
    <property type="match status" value="1"/>
</dbReference>
<dbReference type="Proteomes" id="UP000235786">
    <property type="component" value="Unassembled WGS sequence"/>
</dbReference>
<sequence length="337" mass="36480">MVSLSVVQASNASIPTTLPSGLVAVFVGGTSGIGEYTLKEFARLSRQPRIYNVGRSQQASDRIAAECKKLNADVQYTFIQADVSLIRSVDAVCEQIRDKEKAINLLILSAGTLINGVKTKEGLHLSASLKHHSRARFILNLLPLLQAAPSIRRVISILSGTKEGSISLEDFQAWKAENVLKQRGHSSAIMTLLMLHFVQQAPTVSFIHDYPGFVKSGIARGTKGLLWGFMALSNLLGPFVQIPEKESGARHVFLATSERYKAKEGVEGAVPLGGGVGIARGNDGVEGSGVYSIDQVNESAVPAVEVLLEKLKEEGYIEKIWGIIEGDYERISKLPKE</sequence>
<reference evidence="2 3" key="1">
    <citation type="submission" date="2016-04" db="EMBL/GenBank/DDBJ databases">
        <title>A degradative enzymes factory behind the ericoid mycorrhizal symbiosis.</title>
        <authorList>
            <consortium name="DOE Joint Genome Institute"/>
            <person name="Martino E."/>
            <person name="Morin E."/>
            <person name="Grelet G."/>
            <person name="Kuo A."/>
            <person name="Kohler A."/>
            <person name="Daghino S."/>
            <person name="Barry K."/>
            <person name="Choi C."/>
            <person name="Cichocki N."/>
            <person name="Clum A."/>
            <person name="Copeland A."/>
            <person name="Hainaut M."/>
            <person name="Haridas S."/>
            <person name="Labutti K."/>
            <person name="Lindquist E."/>
            <person name="Lipzen A."/>
            <person name="Khouja H.-R."/>
            <person name="Murat C."/>
            <person name="Ohm R."/>
            <person name="Olson A."/>
            <person name="Spatafora J."/>
            <person name="Veneault-Fourrey C."/>
            <person name="Henrissat B."/>
            <person name="Grigoriev I."/>
            <person name="Martin F."/>
            <person name="Perotto S."/>
        </authorList>
    </citation>
    <scope>NUCLEOTIDE SEQUENCE [LARGE SCALE GENOMIC DNA]</scope>
    <source>
        <strain evidence="2 3">F</strain>
    </source>
</reference>
<evidence type="ECO:0000313" key="3">
    <source>
        <dbReference type="Proteomes" id="UP000235786"/>
    </source>
</evidence>
<dbReference type="SUPFAM" id="SSF51735">
    <property type="entry name" value="NAD(P)-binding Rossmann-fold domains"/>
    <property type="match status" value="1"/>
</dbReference>
<dbReference type="GO" id="GO:0016491">
    <property type="term" value="F:oxidoreductase activity"/>
    <property type="evidence" value="ECO:0007669"/>
    <property type="project" value="UniProtKB-KW"/>
</dbReference>
<dbReference type="STRING" id="1149755.A0A2J6R124"/>
<dbReference type="EMBL" id="KZ613960">
    <property type="protein sequence ID" value="PMD32216.1"/>
    <property type="molecule type" value="Genomic_DNA"/>
</dbReference>
<dbReference type="OrthoDB" id="2898509at2759"/>
<keyword evidence="3" id="KW-1185">Reference proteome</keyword>
<accession>A0A2J6R124</accession>
<keyword evidence="1" id="KW-0560">Oxidoreductase</keyword>
<organism evidence="2 3">
    <name type="scientific">Hyaloscypha variabilis (strain UAMH 11265 / GT02V1 / F)</name>
    <name type="common">Meliniomyces variabilis</name>
    <dbReference type="NCBI Taxonomy" id="1149755"/>
    <lineage>
        <taxon>Eukaryota</taxon>
        <taxon>Fungi</taxon>
        <taxon>Dikarya</taxon>
        <taxon>Ascomycota</taxon>
        <taxon>Pezizomycotina</taxon>
        <taxon>Leotiomycetes</taxon>
        <taxon>Helotiales</taxon>
        <taxon>Hyaloscyphaceae</taxon>
        <taxon>Hyaloscypha</taxon>
        <taxon>Hyaloscypha variabilis</taxon>
    </lineage>
</organism>
<name>A0A2J6R124_HYAVF</name>
<gene>
    <name evidence="2" type="ORF">L207DRAFT_572462</name>
</gene>
<dbReference type="InterPro" id="IPR036291">
    <property type="entry name" value="NAD(P)-bd_dom_sf"/>
</dbReference>
<evidence type="ECO:0000313" key="2">
    <source>
        <dbReference type="EMBL" id="PMD32216.1"/>
    </source>
</evidence>
<evidence type="ECO:0008006" key="4">
    <source>
        <dbReference type="Google" id="ProtNLM"/>
    </source>
</evidence>